<dbReference type="AlphaFoldDB" id="A0A5C5YDW6"/>
<feature type="transmembrane region" description="Helical" evidence="2">
    <location>
        <begin position="460"/>
        <end position="478"/>
    </location>
</feature>
<comment type="caution">
    <text evidence="4">The sequence shown here is derived from an EMBL/GenBank/DDBJ whole genome shotgun (WGS) entry which is preliminary data.</text>
</comment>
<evidence type="ECO:0000256" key="2">
    <source>
        <dbReference type="SAM" id="Phobius"/>
    </source>
</evidence>
<dbReference type="Proteomes" id="UP000318053">
    <property type="component" value="Unassembled WGS sequence"/>
</dbReference>
<evidence type="ECO:0000256" key="1">
    <source>
        <dbReference type="SAM" id="MobiDB-lite"/>
    </source>
</evidence>
<sequence>MLARLPSASPVRQQLGRGPPKRVCRDESFLVRRSRGNRPAGLDVLDKQSPSRHDIADELSWGRPELGSPRSRPSEPRRLSRRRHPYRDLAALILATYFAVTALYVVATAWAVSTGRLPATGRWQGAFQDALLPRINEVVVFTFFAACGASVGSFLNVVVWRLPQGLGVGGHSFCPRCRNTLRVRDNVPVFGWLWLGGRCRDCRLPISPRYPIVEACLAVTFALVGTVELYGWNLPFQSTPFRWSMDSPRVSGTQLLTAIYHLVGLSVAWAMGLIRYDGNRIPSPLVIFAAVWLMGGQLLCPSLGIVPWQMTVPTDWPPADWLQSGQWTFDSAMVTNALMRLLTALAAAAFFARVLARACCPHADLKLDPMGEQTGRLIDLTLLIAVVSLMVGWQATSGVLVAASGLAWLWGRIIEQDVAVADRHNALARLAVCLPVVLTCQIVLWRSLSQSGWWPGEHSSPGLIMAYGLGTLLIPLWLRDPLKWDHAPPPHDPSPGIEQRIDRE</sequence>
<feature type="transmembrane region" description="Helical" evidence="2">
    <location>
        <begin position="138"/>
        <end position="159"/>
    </location>
</feature>
<gene>
    <name evidence="4" type="primary">pppA_1</name>
    <name evidence="4" type="ORF">CA85_16350</name>
</gene>
<keyword evidence="2" id="KW-0812">Transmembrane</keyword>
<dbReference type="PANTHER" id="PTHR30487">
    <property type="entry name" value="TYPE 4 PREPILIN-LIKE PROTEINS LEADER PEPTIDE-PROCESSING ENZYME"/>
    <property type="match status" value="1"/>
</dbReference>
<dbReference type="OrthoDB" id="9789291at2"/>
<feature type="transmembrane region" description="Helical" evidence="2">
    <location>
        <begin position="285"/>
        <end position="308"/>
    </location>
</feature>
<feature type="compositionally biased region" description="Basic and acidic residues" evidence="1">
    <location>
        <begin position="44"/>
        <end position="56"/>
    </location>
</feature>
<dbReference type="EMBL" id="SJPK01000003">
    <property type="protein sequence ID" value="TWT73168.1"/>
    <property type="molecule type" value="Genomic_DNA"/>
</dbReference>
<dbReference type="InterPro" id="IPR050882">
    <property type="entry name" value="Prepilin_peptidase/N-MTase"/>
</dbReference>
<proteinExistence type="predicted"/>
<dbReference type="Pfam" id="PF06750">
    <property type="entry name" value="A24_N_bact"/>
    <property type="match status" value="1"/>
</dbReference>
<keyword evidence="2" id="KW-1133">Transmembrane helix</keyword>
<feature type="transmembrane region" description="Helical" evidence="2">
    <location>
        <begin position="89"/>
        <end position="112"/>
    </location>
</feature>
<feature type="transmembrane region" description="Helical" evidence="2">
    <location>
        <begin position="399"/>
        <end position="414"/>
    </location>
</feature>
<organism evidence="4 5">
    <name type="scientific">Allorhodopirellula solitaria</name>
    <dbReference type="NCBI Taxonomy" id="2527987"/>
    <lineage>
        <taxon>Bacteria</taxon>
        <taxon>Pseudomonadati</taxon>
        <taxon>Planctomycetota</taxon>
        <taxon>Planctomycetia</taxon>
        <taxon>Pirellulales</taxon>
        <taxon>Pirellulaceae</taxon>
        <taxon>Allorhodopirellula</taxon>
    </lineage>
</organism>
<keyword evidence="5" id="KW-1185">Reference proteome</keyword>
<evidence type="ECO:0000313" key="4">
    <source>
        <dbReference type="EMBL" id="TWT73168.1"/>
    </source>
</evidence>
<dbReference type="GO" id="GO:0006465">
    <property type="term" value="P:signal peptide processing"/>
    <property type="evidence" value="ECO:0007669"/>
    <property type="project" value="TreeGrafter"/>
</dbReference>
<feature type="transmembrane region" description="Helical" evidence="2">
    <location>
        <begin position="210"/>
        <end position="232"/>
    </location>
</feature>
<reference evidence="4 5" key="1">
    <citation type="submission" date="2019-02" db="EMBL/GenBank/DDBJ databases">
        <title>Deep-cultivation of Planctomycetes and their phenomic and genomic characterization uncovers novel biology.</title>
        <authorList>
            <person name="Wiegand S."/>
            <person name="Jogler M."/>
            <person name="Boedeker C."/>
            <person name="Pinto D."/>
            <person name="Vollmers J."/>
            <person name="Rivas-Marin E."/>
            <person name="Kohn T."/>
            <person name="Peeters S.H."/>
            <person name="Heuer A."/>
            <person name="Rast P."/>
            <person name="Oberbeckmann S."/>
            <person name="Bunk B."/>
            <person name="Jeske O."/>
            <person name="Meyerdierks A."/>
            <person name="Storesund J.E."/>
            <person name="Kallscheuer N."/>
            <person name="Luecker S."/>
            <person name="Lage O.M."/>
            <person name="Pohl T."/>
            <person name="Merkel B.J."/>
            <person name="Hornburger P."/>
            <person name="Mueller R.-W."/>
            <person name="Bruemmer F."/>
            <person name="Labrenz M."/>
            <person name="Spormann A.M."/>
            <person name="Op Den Camp H."/>
            <person name="Overmann J."/>
            <person name="Amann R."/>
            <person name="Jetten M.S.M."/>
            <person name="Mascher T."/>
            <person name="Medema M.H."/>
            <person name="Devos D.P."/>
            <person name="Kaster A.-K."/>
            <person name="Ovreas L."/>
            <person name="Rohde M."/>
            <person name="Galperin M.Y."/>
            <person name="Jogler C."/>
        </authorList>
    </citation>
    <scope>NUCLEOTIDE SEQUENCE [LARGE SCALE GENOMIC DNA]</scope>
    <source>
        <strain evidence="4 5">CA85</strain>
    </source>
</reference>
<dbReference type="GO" id="GO:0004190">
    <property type="term" value="F:aspartic-type endopeptidase activity"/>
    <property type="evidence" value="ECO:0007669"/>
    <property type="project" value="TreeGrafter"/>
</dbReference>
<evidence type="ECO:0000313" key="5">
    <source>
        <dbReference type="Proteomes" id="UP000318053"/>
    </source>
</evidence>
<feature type="region of interest" description="Disordered" evidence="1">
    <location>
        <begin position="1"/>
        <end position="28"/>
    </location>
</feature>
<feature type="transmembrane region" description="Helical" evidence="2">
    <location>
        <begin position="426"/>
        <end position="448"/>
    </location>
</feature>
<feature type="transmembrane region" description="Helical" evidence="2">
    <location>
        <begin position="252"/>
        <end position="273"/>
    </location>
</feature>
<dbReference type="PANTHER" id="PTHR30487:SF0">
    <property type="entry name" value="PREPILIN LEADER PEPTIDASE_N-METHYLTRANSFERASE-RELATED"/>
    <property type="match status" value="1"/>
</dbReference>
<accession>A0A5C5YDW6</accession>
<feature type="domain" description="Prepilin peptidase A24 N-terminal" evidence="3">
    <location>
        <begin position="147"/>
        <end position="224"/>
    </location>
</feature>
<name>A0A5C5YDW6_9BACT</name>
<dbReference type="InterPro" id="IPR010627">
    <property type="entry name" value="Prepilin_pept_A24_N"/>
</dbReference>
<evidence type="ECO:0000259" key="3">
    <source>
        <dbReference type="Pfam" id="PF06750"/>
    </source>
</evidence>
<dbReference type="GO" id="GO:0005886">
    <property type="term" value="C:plasma membrane"/>
    <property type="evidence" value="ECO:0007669"/>
    <property type="project" value="TreeGrafter"/>
</dbReference>
<feature type="region of interest" description="Disordered" evidence="1">
    <location>
        <begin position="40"/>
        <end position="80"/>
    </location>
</feature>
<keyword evidence="2" id="KW-0472">Membrane</keyword>
<protein>
    <submittedName>
        <fullName evidence="4">Leader peptidase PppA</fullName>
    </submittedName>
</protein>
<feature type="compositionally biased region" description="Low complexity" evidence="1">
    <location>
        <begin position="62"/>
        <end position="71"/>
    </location>
</feature>